<evidence type="ECO:0000313" key="3">
    <source>
        <dbReference type="Proteomes" id="UP000236291"/>
    </source>
</evidence>
<dbReference type="AlphaFoldDB" id="A0A2K3M1B8"/>
<evidence type="ECO:0000256" key="1">
    <source>
        <dbReference type="SAM" id="Phobius"/>
    </source>
</evidence>
<accession>A0A2K3M1B8</accession>
<feature type="transmembrane region" description="Helical" evidence="1">
    <location>
        <begin position="105"/>
        <end position="123"/>
    </location>
</feature>
<comment type="caution">
    <text evidence="2">The sequence shown here is derived from an EMBL/GenBank/DDBJ whole genome shotgun (WGS) entry which is preliminary data.</text>
</comment>
<keyword evidence="1" id="KW-0472">Membrane</keyword>
<dbReference type="Proteomes" id="UP000236291">
    <property type="component" value="Unassembled WGS sequence"/>
</dbReference>
<reference evidence="2 3" key="1">
    <citation type="journal article" date="2014" name="Am. J. Bot.">
        <title>Genome assembly and annotation for red clover (Trifolium pratense; Fabaceae).</title>
        <authorList>
            <person name="Istvanek J."/>
            <person name="Jaros M."/>
            <person name="Krenek A."/>
            <person name="Repkova J."/>
        </authorList>
    </citation>
    <scope>NUCLEOTIDE SEQUENCE [LARGE SCALE GENOMIC DNA]</scope>
    <source>
        <strain evidence="3">cv. Tatra</strain>
        <tissue evidence="2">Young leaves</tissue>
    </source>
</reference>
<proteinExistence type="predicted"/>
<evidence type="ECO:0000313" key="2">
    <source>
        <dbReference type="EMBL" id="PNX84572.1"/>
    </source>
</evidence>
<dbReference type="EMBL" id="ASHM01046664">
    <property type="protein sequence ID" value="PNX84572.1"/>
    <property type="molecule type" value="Genomic_DNA"/>
</dbReference>
<name>A0A2K3M1B8_TRIPR</name>
<keyword evidence="1" id="KW-0812">Transmembrane</keyword>
<gene>
    <name evidence="2" type="ORF">L195_g040634</name>
</gene>
<organism evidence="2 3">
    <name type="scientific">Trifolium pratense</name>
    <name type="common">Red clover</name>
    <dbReference type="NCBI Taxonomy" id="57577"/>
    <lineage>
        <taxon>Eukaryota</taxon>
        <taxon>Viridiplantae</taxon>
        <taxon>Streptophyta</taxon>
        <taxon>Embryophyta</taxon>
        <taxon>Tracheophyta</taxon>
        <taxon>Spermatophyta</taxon>
        <taxon>Magnoliopsida</taxon>
        <taxon>eudicotyledons</taxon>
        <taxon>Gunneridae</taxon>
        <taxon>Pentapetalae</taxon>
        <taxon>rosids</taxon>
        <taxon>fabids</taxon>
        <taxon>Fabales</taxon>
        <taxon>Fabaceae</taxon>
        <taxon>Papilionoideae</taxon>
        <taxon>50 kb inversion clade</taxon>
        <taxon>NPAAA clade</taxon>
        <taxon>Hologalegina</taxon>
        <taxon>IRL clade</taxon>
        <taxon>Trifolieae</taxon>
        <taxon>Trifolium</taxon>
    </lineage>
</organism>
<protein>
    <submittedName>
        <fullName evidence="2">Uncharacterized protein</fullName>
    </submittedName>
</protein>
<reference evidence="2 3" key="2">
    <citation type="journal article" date="2017" name="Front. Plant Sci.">
        <title>Gene Classification and Mining of Molecular Markers Useful in Red Clover (Trifolium pratense) Breeding.</title>
        <authorList>
            <person name="Istvanek J."/>
            <person name="Dluhosova J."/>
            <person name="Dluhos P."/>
            <person name="Patkova L."/>
            <person name="Nedelnik J."/>
            <person name="Repkova J."/>
        </authorList>
    </citation>
    <scope>NUCLEOTIDE SEQUENCE [LARGE SCALE GENOMIC DNA]</scope>
    <source>
        <strain evidence="3">cv. Tatra</strain>
        <tissue evidence="2">Young leaves</tissue>
    </source>
</reference>
<sequence length="144" mass="16206">MKARRQSSGSSKSWEEIIYWTHFQFIHFIQFLSTCGCSKTGKVRVPDAMPSPLLTSLTSTPSLQLAILYTTTQIPPPYHRHLHLLRKPPTTSPPNTLSPLHLTPILVLIFIYNLTTFSFYISLTNTTTPVSPPAITTIQCHIIT</sequence>
<keyword evidence="1" id="KW-1133">Transmembrane helix</keyword>